<dbReference type="InterPro" id="IPR052804">
    <property type="entry name" value="UEC_component"/>
</dbReference>
<gene>
    <name evidence="3" type="ORF">Fot_47497</name>
</gene>
<dbReference type="Proteomes" id="UP001604277">
    <property type="component" value="Unassembled WGS sequence"/>
</dbReference>
<organism evidence="3 4">
    <name type="scientific">Forsythia ovata</name>
    <dbReference type="NCBI Taxonomy" id="205694"/>
    <lineage>
        <taxon>Eukaryota</taxon>
        <taxon>Viridiplantae</taxon>
        <taxon>Streptophyta</taxon>
        <taxon>Embryophyta</taxon>
        <taxon>Tracheophyta</taxon>
        <taxon>Spermatophyta</taxon>
        <taxon>Magnoliopsida</taxon>
        <taxon>eudicotyledons</taxon>
        <taxon>Gunneridae</taxon>
        <taxon>Pentapetalae</taxon>
        <taxon>asterids</taxon>
        <taxon>lamiids</taxon>
        <taxon>Lamiales</taxon>
        <taxon>Oleaceae</taxon>
        <taxon>Forsythieae</taxon>
        <taxon>Forsythia</taxon>
    </lineage>
</organism>
<keyword evidence="4" id="KW-1185">Reference proteome</keyword>
<accession>A0ABD1QQP1</accession>
<comment type="caution">
    <text evidence="3">The sequence shown here is derived from an EMBL/GenBank/DDBJ whole genome shotgun (WGS) entry which is preliminary data.</text>
</comment>
<proteinExistence type="predicted"/>
<dbReference type="PROSITE" id="PS50089">
    <property type="entry name" value="ZF_RING_2"/>
    <property type="match status" value="1"/>
</dbReference>
<dbReference type="AlphaFoldDB" id="A0ABD1QQP1"/>
<dbReference type="SUPFAM" id="SSF57850">
    <property type="entry name" value="RING/U-box"/>
    <property type="match status" value="1"/>
</dbReference>
<dbReference type="SMART" id="SM00184">
    <property type="entry name" value="RING"/>
    <property type="match status" value="1"/>
</dbReference>
<protein>
    <submittedName>
        <fullName evidence="3">RING-type domain-containing protein</fullName>
    </submittedName>
</protein>
<name>A0ABD1QQP1_9LAMI</name>
<dbReference type="GO" id="GO:0008270">
    <property type="term" value="F:zinc ion binding"/>
    <property type="evidence" value="ECO:0007669"/>
    <property type="project" value="UniProtKB-KW"/>
</dbReference>
<evidence type="ECO:0000313" key="3">
    <source>
        <dbReference type="EMBL" id="KAL2478483.1"/>
    </source>
</evidence>
<keyword evidence="1" id="KW-0862">Zinc</keyword>
<dbReference type="PANTHER" id="PTHR46359:SF2">
    <property type="entry name" value="GEO07743P1"/>
    <property type="match status" value="1"/>
</dbReference>
<keyword evidence="1" id="KW-0863">Zinc-finger</keyword>
<evidence type="ECO:0000313" key="4">
    <source>
        <dbReference type="Proteomes" id="UP001604277"/>
    </source>
</evidence>
<dbReference type="InterPro" id="IPR001841">
    <property type="entry name" value="Znf_RING"/>
</dbReference>
<dbReference type="Pfam" id="PF13639">
    <property type="entry name" value="zf-RING_2"/>
    <property type="match status" value="1"/>
</dbReference>
<dbReference type="PANTHER" id="PTHR46359">
    <property type="entry name" value="GEO07743P1"/>
    <property type="match status" value="1"/>
</dbReference>
<dbReference type="Gene3D" id="3.30.40.10">
    <property type="entry name" value="Zinc/RING finger domain, C3HC4 (zinc finger)"/>
    <property type="match status" value="1"/>
</dbReference>
<evidence type="ECO:0000256" key="1">
    <source>
        <dbReference type="PROSITE-ProRule" id="PRU00175"/>
    </source>
</evidence>
<keyword evidence="1" id="KW-0479">Metal-binding</keyword>
<dbReference type="EMBL" id="JBFOLJ010000014">
    <property type="protein sequence ID" value="KAL2478483.1"/>
    <property type="molecule type" value="Genomic_DNA"/>
</dbReference>
<evidence type="ECO:0000259" key="2">
    <source>
        <dbReference type="PROSITE" id="PS50089"/>
    </source>
</evidence>
<sequence length="221" mass="25778">MAFSHTIIPLTFLVNLFILDIKINYILKKRPIPGQDDDEEILDSICRTFPRPWYFVTYPQNNLDRWFRYHGLRYDDAREGLQRQIIDFASQMKADPSNAGHRSFPLLVSIQVYTVQQEDETIDAAKDRAIIVETFGGIDYERSLLFRSTATLGSEKPEYLEKVNKVKVDNPEQEECCICLNKPCVGEEILILPCLHTYHSKCIFDWLMKSKLCPLCRKPMH</sequence>
<feature type="domain" description="RING-type" evidence="2">
    <location>
        <begin position="176"/>
        <end position="217"/>
    </location>
</feature>
<dbReference type="InterPro" id="IPR013083">
    <property type="entry name" value="Znf_RING/FYVE/PHD"/>
</dbReference>
<reference evidence="4" key="1">
    <citation type="submission" date="2024-07" db="EMBL/GenBank/DDBJ databases">
        <title>Two chromosome-level genome assemblies of Korean endemic species Abeliophyllum distichum and Forsythia ovata (Oleaceae).</title>
        <authorList>
            <person name="Jang H."/>
        </authorList>
    </citation>
    <scope>NUCLEOTIDE SEQUENCE [LARGE SCALE GENOMIC DNA]</scope>
</reference>